<dbReference type="Gene3D" id="1.10.10.10">
    <property type="entry name" value="Winged helix-like DNA-binding domain superfamily/Winged helix DNA-binding domain"/>
    <property type="match status" value="1"/>
</dbReference>
<reference evidence="4 5" key="1">
    <citation type="submission" date="2020-01" db="EMBL/GenBank/DDBJ databases">
        <title>Leptobacterium flavescens.</title>
        <authorList>
            <person name="Wang G."/>
        </authorList>
    </citation>
    <scope>NUCLEOTIDE SEQUENCE [LARGE SCALE GENOMIC DNA]</scope>
    <source>
        <strain evidence="4 5">KCTC 22160</strain>
    </source>
</reference>
<evidence type="ECO:0000256" key="2">
    <source>
        <dbReference type="SAM" id="Phobius"/>
    </source>
</evidence>
<keyword evidence="1" id="KW-0175">Coiled coil</keyword>
<evidence type="ECO:0000256" key="1">
    <source>
        <dbReference type="SAM" id="Coils"/>
    </source>
</evidence>
<feature type="coiled-coil region" evidence="1">
    <location>
        <begin position="763"/>
        <end position="797"/>
    </location>
</feature>
<dbReference type="GO" id="GO:0003677">
    <property type="term" value="F:DNA binding"/>
    <property type="evidence" value="ECO:0007669"/>
    <property type="project" value="InterPro"/>
</dbReference>
<protein>
    <submittedName>
        <fullName evidence="4">LuxR family transcriptional regulator</fullName>
    </submittedName>
</protein>
<evidence type="ECO:0000313" key="5">
    <source>
        <dbReference type="Proteomes" id="UP000468581"/>
    </source>
</evidence>
<dbReference type="Gene3D" id="2.60.40.10">
    <property type="entry name" value="Immunoglobulins"/>
    <property type="match status" value="1"/>
</dbReference>
<dbReference type="RefSeq" id="WP_163608616.1">
    <property type="nucleotide sequence ID" value="NZ_JAABOO010000004.1"/>
</dbReference>
<dbReference type="InterPro" id="IPR013783">
    <property type="entry name" value="Ig-like_fold"/>
</dbReference>
<dbReference type="Proteomes" id="UP000468581">
    <property type="component" value="Unassembled WGS sequence"/>
</dbReference>
<dbReference type="GO" id="GO:0006355">
    <property type="term" value="P:regulation of DNA-templated transcription"/>
    <property type="evidence" value="ECO:0007669"/>
    <property type="project" value="InterPro"/>
</dbReference>
<dbReference type="SUPFAM" id="SSF50998">
    <property type="entry name" value="Quinoprotein alcohol dehydrogenase-like"/>
    <property type="match status" value="1"/>
</dbReference>
<dbReference type="InterPro" id="IPR000792">
    <property type="entry name" value="Tscrpt_reg_LuxR_C"/>
</dbReference>
<feature type="domain" description="HTH luxR-type" evidence="3">
    <location>
        <begin position="861"/>
        <end position="918"/>
    </location>
</feature>
<dbReference type="SUPFAM" id="SSF46894">
    <property type="entry name" value="C-terminal effector domain of the bipartite response regulators"/>
    <property type="match status" value="1"/>
</dbReference>
<keyword evidence="2" id="KW-1133">Transmembrane helix</keyword>
<keyword evidence="2" id="KW-0812">Transmembrane</keyword>
<dbReference type="InterPro" id="IPR011123">
    <property type="entry name" value="Y_Y_Y"/>
</dbReference>
<keyword evidence="5" id="KW-1185">Reference proteome</keyword>
<keyword evidence="2" id="KW-0472">Membrane</keyword>
<sequence>MGFLGISQELPPILKYPPAVYNGANQNWMLSQDGANFIYAANNEGLLEFNGAEWIVYPSPNETIIRTVRVIEDRIYTGCYMEFGFWKRNPRGVLEYFSLTDKIRDKLIEDEHFWNIIEYDKWVLFQSLNQIYIYNSEDDSFRVISPENGVLKIFKVGNAIYFQTSGEGLYEIENGVPELMANTPEFNDIRIVNIFPSEEGLIISTQNSGFYHYINNTLTKWETPVDDMLKPISVYSSIQLRNKDLVLGTISNGVVILSPQGELKFHIEQTDGISNNTVLSVFEDNHSNIWLGLDNGINCINMNSMIRTFSDDRGVLGTVYSSVVYDGKLYMGTNQGLFFKKFNSSEPFRLVEGINQQVWSLFVYDDRLFCGHNLGTFVIQDDRLEQISFVPGTWKFETVPGRTDVLLQGNFVGLSVLIKEGGRWKFGNQIEGFDYSARFFELSRDLDLFISHEYKGVFKMKLDPSLSSVSDLEKIENLPKAKNAGLVTYKDDILYAYKEGIFRMDKEKGTFVRDSLLSSLYDETNYVSGKLTADDQNRLWIFTGDNINYISSGKLTDNRIIHQIPIAQKLRKSLLGYENIAALGDDHYLVGASDGYFTIDLKGPDFDSYSVYINSVRNHRTDGGHLRNALNTDGNYKFNEANLDISYSVPVFNKYLTPIYQHKLEGINEEWSDWTSDPSAKFENLPYGEYTFYVRAKVGNSFSRNVASYTFKVNRPWYFSNTAIVLYILGFLLLGFSMHTLYRRYYKKQQRKLILENEKQLAIQQLEADQEIMKLKNEQLKQDVESKSRELASSTMNLIKKNEFLTQIKDQLKKEEDPSRAIKSVVSTIDRNISEEDNWNFFKEAFNNADKNFLKKVKKLHSSLTPNDLRLCAYLRLNLSSKEIAPLLNISVRSVEIKRYRLRKKMGLPHEKGLVEYILEI</sequence>
<evidence type="ECO:0000313" key="4">
    <source>
        <dbReference type="EMBL" id="NER15329.1"/>
    </source>
</evidence>
<dbReference type="InterPro" id="IPR011047">
    <property type="entry name" value="Quinoprotein_ADH-like_sf"/>
</dbReference>
<dbReference type="Gene3D" id="2.130.10.10">
    <property type="entry name" value="YVTN repeat-like/Quinoprotein amine dehydrogenase"/>
    <property type="match status" value="2"/>
</dbReference>
<dbReference type="SMART" id="SM00421">
    <property type="entry name" value="HTH_LUXR"/>
    <property type="match status" value="1"/>
</dbReference>
<dbReference type="InterPro" id="IPR016032">
    <property type="entry name" value="Sig_transdc_resp-reg_C-effctor"/>
</dbReference>
<comment type="caution">
    <text evidence="4">The sequence shown here is derived from an EMBL/GenBank/DDBJ whole genome shotgun (WGS) entry which is preliminary data.</text>
</comment>
<name>A0A6P0UU21_9FLAO</name>
<dbReference type="AlphaFoldDB" id="A0A6P0UU21"/>
<accession>A0A6P0UU21</accession>
<dbReference type="InterPro" id="IPR015943">
    <property type="entry name" value="WD40/YVTN_repeat-like_dom_sf"/>
</dbReference>
<evidence type="ECO:0000259" key="3">
    <source>
        <dbReference type="SMART" id="SM00421"/>
    </source>
</evidence>
<organism evidence="4 5">
    <name type="scientific">Leptobacterium flavescens</name>
    <dbReference type="NCBI Taxonomy" id="472055"/>
    <lineage>
        <taxon>Bacteria</taxon>
        <taxon>Pseudomonadati</taxon>
        <taxon>Bacteroidota</taxon>
        <taxon>Flavobacteriia</taxon>
        <taxon>Flavobacteriales</taxon>
        <taxon>Flavobacteriaceae</taxon>
        <taxon>Leptobacterium</taxon>
    </lineage>
</organism>
<gene>
    <name evidence="4" type="ORF">GWK08_17880</name>
</gene>
<dbReference type="InterPro" id="IPR036388">
    <property type="entry name" value="WH-like_DNA-bd_sf"/>
</dbReference>
<dbReference type="EMBL" id="JAABOO010000004">
    <property type="protein sequence ID" value="NER15329.1"/>
    <property type="molecule type" value="Genomic_DNA"/>
</dbReference>
<dbReference type="Pfam" id="PF07495">
    <property type="entry name" value="Y_Y_Y"/>
    <property type="match status" value="1"/>
</dbReference>
<proteinExistence type="predicted"/>
<feature type="transmembrane region" description="Helical" evidence="2">
    <location>
        <begin position="717"/>
        <end position="742"/>
    </location>
</feature>